<keyword evidence="1" id="KW-0812">Transmembrane</keyword>
<keyword evidence="3" id="KW-1185">Reference proteome</keyword>
<name>A0AAV6W301_9ARAC</name>
<keyword evidence="1" id="KW-1133">Transmembrane helix</keyword>
<evidence type="ECO:0000313" key="3">
    <source>
        <dbReference type="Proteomes" id="UP000827092"/>
    </source>
</evidence>
<dbReference type="AlphaFoldDB" id="A0AAV6W301"/>
<sequence>MASTKHPYSETLEFFLIYTFAFYSIHHMPSSQSVARRVMEQFAFHVRIQTIDPDILIPIAFLPIPNDCSVLPRLPVGLMGMEERGFFLGRRLFSVPVLMWFLLYRSSTLLTFNYSL</sequence>
<dbReference type="EMBL" id="JAFNEN010000003">
    <property type="protein sequence ID" value="KAG8201641.1"/>
    <property type="molecule type" value="Genomic_DNA"/>
</dbReference>
<evidence type="ECO:0000313" key="2">
    <source>
        <dbReference type="EMBL" id="KAG8201641.1"/>
    </source>
</evidence>
<organism evidence="2 3">
    <name type="scientific">Oedothorax gibbosus</name>
    <dbReference type="NCBI Taxonomy" id="931172"/>
    <lineage>
        <taxon>Eukaryota</taxon>
        <taxon>Metazoa</taxon>
        <taxon>Ecdysozoa</taxon>
        <taxon>Arthropoda</taxon>
        <taxon>Chelicerata</taxon>
        <taxon>Arachnida</taxon>
        <taxon>Araneae</taxon>
        <taxon>Araneomorphae</taxon>
        <taxon>Entelegynae</taxon>
        <taxon>Araneoidea</taxon>
        <taxon>Linyphiidae</taxon>
        <taxon>Erigoninae</taxon>
        <taxon>Oedothorax</taxon>
    </lineage>
</organism>
<proteinExistence type="predicted"/>
<keyword evidence="1" id="KW-0472">Membrane</keyword>
<evidence type="ECO:0000256" key="1">
    <source>
        <dbReference type="SAM" id="Phobius"/>
    </source>
</evidence>
<dbReference type="Proteomes" id="UP000827092">
    <property type="component" value="Unassembled WGS sequence"/>
</dbReference>
<reference evidence="2 3" key="1">
    <citation type="journal article" date="2022" name="Nat. Ecol. Evol.">
        <title>A masculinizing supergene underlies an exaggerated male reproductive morph in a spider.</title>
        <authorList>
            <person name="Hendrickx F."/>
            <person name="De Corte Z."/>
            <person name="Sonet G."/>
            <person name="Van Belleghem S.M."/>
            <person name="Kostlbacher S."/>
            <person name="Vangestel C."/>
        </authorList>
    </citation>
    <scope>NUCLEOTIDE SEQUENCE [LARGE SCALE GENOMIC DNA]</scope>
    <source>
        <strain evidence="2">W744_W776</strain>
    </source>
</reference>
<feature type="transmembrane region" description="Helical" evidence="1">
    <location>
        <begin position="92"/>
        <end position="114"/>
    </location>
</feature>
<protein>
    <submittedName>
        <fullName evidence="2">Uncharacterized protein</fullName>
    </submittedName>
</protein>
<comment type="caution">
    <text evidence="2">The sequence shown here is derived from an EMBL/GenBank/DDBJ whole genome shotgun (WGS) entry which is preliminary data.</text>
</comment>
<gene>
    <name evidence="2" type="ORF">JTE90_012708</name>
</gene>
<accession>A0AAV6W301</accession>